<evidence type="ECO:0000259" key="2">
    <source>
        <dbReference type="PROSITE" id="PS50110"/>
    </source>
</evidence>
<dbReference type="GO" id="GO:0000156">
    <property type="term" value="F:phosphorelay response regulator activity"/>
    <property type="evidence" value="ECO:0007669"/>
    <property type="project" value="InterPro"/>
</dbReference>
<name>A0A219B794_9SPHN</name>
<dbReference type="Pfam" id="PF00072">
    <property type="entry name" value="Response_reg"/>
    <property type="match status" value="1"/>
</dbReference>
<dbReference type="Gene3D" id="3.40.50.2300">
    <property type="match status" value="1"/>
</dbReference>
<dbReference type="EMBL" id="NFZT01000001">
    <property type="protein sequence ID" value="OWV34250.1"/>
    <property type="molecule type" value="Genomic_DNA"/>
</dbReference>
<keyword evidence="1" id="KW-0597">Phosphoprotein</keyword>
<protein>
    <submittedName>
        <fullName evidence="4">DNA-binding response regulator</fullName>
    </submittedName>
</protein>
<evidence type="ECO:0000259" key="3">
    <source>
        <dbReference type="PROSITE" id="PS50930"/>
    </source>
</evidence>
<sequence>MSGSSGTSAAPLRTLIVDDEAMAVERLQLLLCDDQRVQCVGTANDGESALRLIEALRPDLVLLDISMPGLTGLDVARTVAAAHPRPAVVFVTAYDQHAVQAFDLEAADYLLKPVERGRLIKAVERVWSSRDGDNAAEGSSAGVQEFWVGHRGEMIRVAARDIERIEAERDYMRLHTGEQSYLLHTTMAALEEKLDPDEFVRIHRSHIFRKGCIQKLVHDGLGAWFAEDPHGNRIRIGRTYVKSVKAIVTGG</sequence>
<keyword evidence="5" id="KW-1185">Reference proteome</keyword>
<dbReference type="InterPro" id="IPR011006">
    <property type="entry name" value="CheY-like_superfamily"/>
</dbReference>
<proteinExistence type="predicted"/>
<evidence type="ECO:0000313" key="4">
    <source>
        <dbReference type="EMBL" id="OWV34250.1"/>
    </source>
</evidence>
<feature type="domain" description="Response regulatory" evidence="2">
    <location>
        <begin position="13"/>
        <end position="127"/>
    </location>
</feature>
<dbReference type="OrthoDB" id="9786101at2"/>
<accession>A0A219B794</accession>
<dbReference type="InterPro" id="IPR007492">
    <property type="entry name" value="LytTR_DNA-bd_dom"/>
</dbReference>
<dbReference type="AlphaFoldDB" id="A0A219B794"/>
<organism evidence="4 5">
    <name type="scientific">Pacificimonas flava</name>
    <dbReference type="NCBI Taxonomy" id="1234595"/>
    <lineage>
        <taxon>Bacteria</taxon>
        <taxon>Pseudomonadati</taxon>
        <taxon>Pseudomonadota</taxon>
        <taxon>Alphaproteobacteria</taxon>
        <taxon>Sphingomonadales</taxon>
        <taxon>Sphingosinicellaceae</taxon>
        <taxon>Pacificimonas</taxon>
    </lineage>
</organism>
<dbReference type="InterPro" id="IPR001789">
    <property type="entry name" value="Sig_transdc_resp-reg_receiver"/>
</dbReference>
<dbReference type="SMART" id="SM00448">
    <property type="entry name" value="REC"/>
    <property type="match status" value="1"/>
</dbReference>
<reference evidence="5" key="1">
    <citation type="submission" date="2017-05" db="EMBL/GenBank/DDBJ databases">
        <authorList>
            <person name="Lin X."/>
        </authorList>
    </citation>
    <scope>NUCLEOTIDE SEQUENCE [LARGE SCALE GENOMIC DNA]</scope>
    <source>
        <strain evidence="5">JLT2012</strain>
    </source>
</reference>
<feature type="domain" description="HTH LytTR-type" evidence="3">
    <location>
        <begin position="146"/>
        <end position="250"/>
    </location>
</feature>
<dbReference type="RefSeq" id="WP_088712950.1">
    <property type="nucleotide sequence ID" value="NZ_NFZT01000001.1"/>
</dbReference>
<comment type="caution">
    <text evidence="4">The sequence shown here is derived from an EMBL/GenBank/DDBJ whole genome shotgun (WGS) entry which is preliminary data.</text>
</comment>
<dbReference type="GO" id="GO:0003677">
    <property type="term" value="F:DNA binding"/>
    <property type="evidence" value="ECO:0007669"/>
    <property type="project" value="UniProtKB-KW"/>
</dbReference>
<dbReference type="Pfam" id="PF04397">
    <property type="entry name" value="LytTR"/>
    <property type="match status" value="1"/>
</dbReference>
<dbReference type="PANTHER" id="PTHR37299:SF1">
    <property type="entry name" value="STAGE 0 SPORULATION PROTEIN A HOMOLOG"/>
    <property type="match status" value="1"/>
</dbReference>
<dbReference type="SUPFAM" id="SSF52172">
    <property type="entry name" value="CheY-like"/>
    <property type="match status" value="1"/>
</dbReference>
<evidence type="ECO:0000313" key="5">
    <source>
        <dbReference type="Proteomes" id="UP000198462"/>
    </source>
</evidence>
<dbReference type="Gene3D" id="2.40.50.1020">
    <property type="entry name" value="LytTr DNA-binding domain"/>
    <property type="match status" value="1"/>
</dbReference>
<dbReference type="PROSITE" id="PS50930">
    <property type="entry name" value="HTH_LYTTR"/>
    <property type="match status" value="1"/>
</dbReference>
<dbReference type="PANTHER" id="PTHR37299">
    <property type="entry name" value="TRANSCRIPTIONAL REGULATOR-RELATED"/>
    <property type="match status" value="1"/>
</dbReference>
<gene>
    <name evidence="4" type="ORF">B5C34_12800</name>
</gene>
<dbReference type="Proteomes" id="UP000198462">
    <property type="component" value="Unassembled WGS sequence"/>
</dbReference>
<dbReference type="SMART" id="SM00850">
    <property type="entry name" value="LytTR"/>
    <property type="match status" value="1"/>
</dbReference>
<feature type="modified residue" description="4-aspartylphosphate" evidence="1">
    <location>
        <position position="64"/>
    </location>
</feature>
<dbReference type="PROSITE" id="PS50110">
    <property type="entry name" value="RESPONSE_REGULATORY"/>
    <property type="match status" value="1"/>
</dbReference>
<keyword evidence="4" id="KW-0238">DNA-binding</keyword>
<evidence type="ECO:0000256" key="1">
    <source>
        <dbReference type="PROSITE-ProRule" id="PRU00169"/>
    </source>
</evidence>
<dbReference type="InterPro" id="IPR046947">
    <property type="entry name" value="LytR-like"/>
</dbReference>